<gene>
    <name evidence="1" type="primary">tssG</name>
    <name evidence="1" type="ORF">FNU76_03180</name>
</gene>
<dbReference type="PANTHER" id="PTHR35564">
    <property type="match status" value="1"/>
</dbReference>
<organism evidence="1 2">
    <name type="scientific">Chitinimonas arctica</name>
    <dbReference type="NCBI Taxonomy" id="2594795"/>
    <lineage>
        <taxon>Bacteria</taxon>
        <taxon>Pseudomonadati</taxon>
        <taxon>Pseudomonadota</taxon>
        <taxon>Betaproteobacteria</taxon>
        <taxon>Neisseriales</taxon>
        <taxon>Chitinibacteraceae</taxon>
        <taxon>Chitinimonas</taxon>
    </lineage>
</organism>
<proteinExistence type="predicted"/>
<dbReference type="OrthoDB" id="1523296at2"/>
<dbReference type="Proteomes" id="UP000317550">
    <property type="component" value="Chromosome"/>
</dbReference>
<dbReference type="KEGG" id="cari:FNU76_03180"/>
<evidence type="ECO:0000313" key="2">
    <source>
        <dbReference type="Proteomes" id="UP000317550"/>
    </source>
</evidence>
<protein>
    <submittedName>
        <fullName evidence="1">Type VI secretion system baseplate subunit TssG</fullName>
    </submittedName>
</protein>
<dbReference type="InterPro" id="IPR010732">
    <property type="entry name" value="T6SS_TssG-like"/>
</dbReference>
<reference evidence="2" key="1">
    <citation type="submission" date="2019-07" db="EMBL/GenBank/DDBJ databases">
        <title>Chitinimonas sp. nov., isolated from Ny-Alesund, arctica soil.</title>
        <authorList>
            <person name="Xu Q."/>
            <person name="Peng F."/>
        </authorList>
    </citation>
    <scope>NUCLEOTIDE SEQUENCE [LARGE SCALE GENOMIC DNA]</scope>
    <source>
        <strain evidence="2">R3-44</strain>
    </source>
</reference>
<dbReference type="PANTHER" id="PTHR35564:SF4">
    <property type="entry name" value="CYTOPLASMIC PROTEIN"/>
    <property type="match status" value="1"/>
</dbReference>
<dbReference type="EMBL" id="CP041730">
    <property type="protein sequence ID" value="QDQ25438.1"/>
    <property type="molecule type" value="Genomic_DNA"/>
</dbReference>
<dbReference type="RefSeq" id="WP_143856363.1">
    <property type="nucleotide sequence ID" value="NZ_CP041730.1"/>
</dbReference>
<dbReference type="NCBIfam" id="TIGR03347">
    <property type="entry name" value="VI_chp_1"/>
    <property type="match status" value="1"/>
</dbReference>
<accession>A0A516SBJ5</accession>
<name>A0A516SBJ5_9NEIS</name>
<dbReference type="Pfam" id="PF06996">
    <property type="entry name" value="T6SS_TssG"/>
    <property type="match status" value="1"/>
</dbReference>
<sequence>MSATVNRAEHLADRLEKSSHRFDFYQAMRLLERAHRDKPRLGQSFRPADDALRLGQDAELCFQSTPLGPYRRAGERPARLAVNLLGLLGADGPMPLHLTEYVRERQHHAGDHTLAAFLDIFHHRILSLLYRSWASSQPVISRDRPDDDRFADYLGSLSGQSARASLPDAARQCAHEQDHLHFTGLLAGKTRHAAGLALLLSQYFGLPVAIEQFVGQWLALPAKAHTRLGARGGSSTLGKGCVLGKKVWDCQHKFRIVIGPLDQADYDRLLPGGASFSRLQAWVRQYVGHALDWDVELRLKPAAIKGTRLGDGAGMGLGTWLAAGSAKESARRLLIKPRGGPG</sequence>
<keyword evidence="2" id="KW-1185">Reference proteome</keyword>
<evidence type="ECO:0000313" key="1">
    <source>
        <dbReference type="EMBL" id="QDQ25438.1"/>
    </source>
</evidence>
<dbReference type="AlphaFoldDB" id="A0A516SBJ5"/>